<feature type="active site" description="Proton donor" evidence="8">
    <location>
        <position position="37"/>
    </location>
</feature>
<dbReference type="NCBIfam" id="TIGR00125">
    <property type="entry name" value="cyt_tran_rel"/>
    <property type="match status" value="1"/>
</dbReference>
<comment type="catalytic activity">
    <reaction evidence="7 8">
        <text>(R)-pantoate + beta-alanine + ATP = (R)-pantothenate + AMP + diphosphate + H(+)</text>
        <dbReference type="Rhea" id="RHEA:10912"/>
        <dbReference type="ChEBI" id="CHEBI:15378"/>
        <dbReference type="ChEBI" id="CHEBI:15980"/>
        <dbReference type="ChEBI" id="CHEBI:29032"/>
        <dbReference type="ChEBI" id="CHEBI:30616"/>
        <dbReference type="ChEBI" id="CHEBI:33019"/>
        <dbReference type="ChEBI" id="CHEBI:57966"/>
        <dbReference type="ChEBI" id="CHEBI:456215"/>
        <dbReference type="EC" id="6.3.2.1"/>
    </reaction>
</comment>
<comment type="function">
    <text evidence="8">Catalyzes the condensation of pantoate with beta-alanine in an ATP-dependent reaction via a pantoyl-adenylate intermediate.</text>
</comment>
<dbReference type="NCBIfam" id="TIGR00018">
    <property type="entry name" value="panC"/>
    <property type="match status" value="1"/>
</dbReference>
<dbReference type="STRING" id="1267768.BV394_11980"/>
<dbReference type="GO" id="GO:0005829">
    <property type="term" value="C:cytosol"/>
    <property type="evidence" value="ECO:0007669"/>
    <property type="project" value="TreeGrafter"/>
</dbReference>
<dbReference type="Proteomes" id="UP000187266">
    <property type="component" value="Chromosome"/>
</dbReference>
<comment type="pathway">
    <text evidence="1 8">Cofactor biosynthesis; (R)-pantothenate biosynthesis; (R)-pantothenate from (R)-pantoate and beta-alanine: step 1/1.</text>
</comment>
<dbReference type="SUPFAM" id="SSF52374">
    <property type="entry name" value="Nucleotidylyl transferase"/>
    <property type="match status" value="1"/>
</dbReference>
<dbReference type="PANTHER" id="PTHR21299">
    <property type="entry name" value="CYTIDYLATE KINASE/PANTOATE-BETA-ALANINE LIGASE"/>
    <property type="match status" value="1"/>
</dbReference>
<proteinExistence type="inferred from homology"/>
<dbReference type="AlphaFoldDB" id="A0A1U7DK17"/>
<name>A0A1U7DK17_9RHOB</name>
<dbReference type="GO" id="GO:0004592">
    <property type="term" value="F:pantoate-beta-alanine ligase activity"/>
    <property type="evidence" value="ECO:0007669"/>
    <property type="project" value="UniProtKB-UniRule"/>
</dbReference>
<reference evidence="9 10" key="1">
    <citation type="submission" date="2017-01" db="EMBL/GenBank/DDBJ databases">
        <title>Genomic analysis of Xuhuaishuia manganoxidans DY6-4.</title>
        <authorList>
            <person name="Wang X."/>
        </authorList>
    </citation>
    <scope>NUCLEOTIDE SEQUENCE [LARGE SCALE GENOMIC DNA]</scope>
    <source>
        <strain evidence="9 10">DY6-4</strain>
    </source>
</reference>
<sequence length="281" mass="30416">MKTCREIADFREVIAGYRAAGESVALVPTMGYLHAGHMALVTRARELADRVVATIFVNPTQFGQAADLEQYPRNEAGDLQMLDQAGVDAVLLPSVKDIYPEGDQTIVETTRLANMLHGLVRPGHFRGVTTVVARLFNIATPDVAVFGEKDYQQLQVIRAMVRDLHFPVAIAAVPTVREADGLAMSSRNARLDPEDRAAATVLSRALSEAEVAVRDRPTASQLEDRIRAVVGACPRASDLAVDIVRAESLAPIEARIDGPAAIMLSARFGDVLLIDQRVVTP</sequence>
<dbReference type="Gene3D" id="3.30.1300.10">
    <property type="entry name" value="Pantoate-beta-alanine ligase, C-terminal domain"/>
    <property type="match status" value="1"/>
</dbReference>
<dbReference type="InterPro" id="IPR003721">
    <property type="entry name" value="Pantoate_ligase"/>
</dbReference>
<dbReference type="CDD" id="cd00560">
    <property type="entry name" value="PanC"/>
    <property type="match status" value="1"/>
</dbReference>
<feature type="binding site" evidence="8">
    <location>
        <position position="61"/>
    </location>
    <ligand>
        <name>(R)-pantoate</name>
        <dbReference type="ChEBI" id="CHEBI:15980"/>
    </ligand>
</feature>
<dbReference type="EMBL" id="CP019124">
    <property type="protein sequence ID" value="APX90357.1"/>
    <property type="molecule type" value="Genomic_DNA"/>
</dbReference>
<keyword evidence="3 8" id="KW-0436">Ligase</keyword>
<keyword evidence="10" id="KW-1185">Reference proteome</keyword>
<organism evidence="9 10">
    <name type="scientific">Brevirhabdus pacifica</name>
    <dbReference type="NCBI Taxonomy" id="1267768"/>
    <lineage>
        <taxon>Bacteria</taxon>
        <taxon>Pseudomonadati</taxon>
        <taxon>Pseudomonadota</taxon>
        <taxon>Alphaproteobacteria</taxon>
        <taxon>Rhodobacterales</taxon>
        <taxon>Paracoccaceae</taxon>
        <taxon>Brevirhabdus</taxon>
    </lineage>
</organism>
<dbReference type="OrthoDB" id="9773087at2"/>
<dbReference type="InterPro" id="IPR042176">
    <property type="entry name" value="Pantoate_ligase_C"/>
</dbReference>
<comment type="subunit">
    <text evidence="8">Homodimer.</text>
</comment>
<dbReference type="EC" id="6.3.2.1" evidence="8"/>
<evidence type="ECO:0000256" key="3">
    <source>
        <dbReference type="ARBA" id="ARBA00022598"/>
    </source>
</evidence>
<dbReference type="GO" id="GO:0005524">
    <property type="term" value="F:ATP binding"/>
    <property type="evidence" value="ECO:0007669"/>
    <property type="project" value="UniProtKB-KW"/>
</dbReference>
<dbReference type="HAMAP" id="MF_00158">
    <property type="entry name" value="PanC"/>
    <property type="match status" value="1"/>
</dbReference>
<feature type="binding site" evidence="8">
    <location>
        <begin position="147"/>
        <end position="150"/>
    </location>
    <ligand>
        <name>ATP</name>
        <dbReference type="ChEBI" id="CHEBI:30616"/>
    </ligand>
</feature>
<accession>A0A1U7DK17</accession>
<keyword evidence="8" id="KW-0963">Cytoplasm</keyword>
<evidence type="ECO:0000313" key="9">
    <source>
        <dbReference type="EMBL" id="APX90357.1"/>
    </source>
</evidence>
<evidence type="ECO:0000256" key="6">
    <source>
        <dbReference type="ARBA" id="ARBA00022840"/>
    </source>
</evidence>
<dbReference type="InterPro" id="IPR014729">
    <property type="entry name" value="Rossmann-like_a/b/a_fold"/>
</dbReference>
<dbReference type="UniPathway" id="UPA00028">
    <property type="reaction ID" value="UER00005"/>
</dbReference>
<comment type="subcellular location">
    <subcellularLocation>
        <location evidence="8">Cytoplasm</location>
    </subcellularLocation>
</comment>
<keyword evidence="5 8" id="KW-0547">Nucleotide-binding</keyword>
<dbReference type="RefSeq" id="WP_076980375.1">
    <property type="nucleotide sequence ID" value="NZ_CP019124.1"/>
</dbReference>
<feature type="binding site" evidence="8">
    <location>
        <position position="176"/>
    </location>
    <ligand>
        <name>ATP</name>
        <dbReference type="ChEBI" id="CHEBI:30616"/>
    </ligand>
</feature>
<feature type="binding site" evidence="8">
    <location>
        <begin position="30"/>
        <end position="37"/>
    </location>
    <ligand>
        <name>ATP</name>
        <dbReference type="ChEBI" id="CHEBI:30616"/>
    </ligand>
</feature>
<evidence type="ECO:0000256" key="7">
    <source>
        <dbReference type="ARBA" id="ARBA00048258"/>
    </source>
</evidence>
<feature type="binding site" evidence="8">
    <location>
        <begin position="184"/>
        <end position="187"/>
    </location>
    <ligand>
        <name>ATP</name>
        <dbReference type="ChEBI" id="CHEBI:30616"/>
    </ligand>
</feature>
<evidence type="ECO:0000256" key="2">
    <source>
        <dbReference type="ARBA" id="ARBA00009256"/>
    </source>
</evidence>
<evidence type="ECO:0000256" key="1">
    <source>
        <dbReference type="ARBA" id="ARBA00004990"/>
    </source>
</evidence>
<keyword evidence="4 8" id="KW-0566">Pantothenate biosynthesis</keyword>
<comment type="similarity">
    <text evidence="2 8">Belongs to the pantothenate synthetase family.</text>
</comment>
<gene>
    <name evidence="8" type="primary">panC</name>
    <name evidence="9" type="ORF">BV394_11980</name>
</gene>
<protein>
    <recommendedName>
        <fullName evidence="8">Pantothenate synthetase</fullName>
        <shortName evidence="8">PS</shortName>
        <ecNumber evidence="8">6.3.2.1</ecNumber>
    </recommendedName>
    <alternativeName>
        <fullName evidence="8">Pantoate--beta-alanine ligase</fullName>
    </alternativeName>
    <alternativeName>
        <fullName evidence="8">Pantoate-activating enzyme</fullName>
    </alternativeName>
</protein>
<dbReference type="PANTHER" id="PTHR21299:SF1">
    <property type="entry name" value="PANTOATE--BETA-ALANINE LIGASE"/>
    <property type="match status" value="1"/>
</dbReference>
<dbReference type="GO" id="GO:0015940">
    <property type="term" value="P:pantothenate biosynthetic process"/>
    <property type="evidence" value="ECO:0007669"/>
    <property type="project" value="UniProtKB-UniRule"/>
</dbReference>
<dbReference type="InterPro" id="IPR004821">
    <property type="entry name" value="Cyt_trans-like"/>
</dbReference>
<evidence type="ECO:0000256" key="4">
    <source>
        <dbReference type="ARBA" id="ARBA00022655"/>
    </source>
</evidence>
<dbReference type="Gene3D" id="3.40.50.620">
    <property type="entry name" value="HUPs"/>
    <property type="match status" value="1"/>
</dbReference>
<feature type="binding site" evidence="8">
    <location>
        <position position="153"/>
    </location>
    <ligand>
        <name>(R)-pantoate</name>
        <dbReference type="ChEBI" id="CHEBI:15980"/>
    </ligand>
</feature>
<evidence type="ECO:0000256" key="5">
    <source>
        <dbReference type="ARBA" id="ARBA00022741"/>
    </source>
</evidence>
<evidence type="ECO:0000313" key="10">
    <source>
        <dbReference type="Proteomes" id="UP000187266"/>
    </source>
</evidence>
<evidence type="ECO:0000256" key="8">
    <source>
        <dbReference type="HAMAP-Rule" id="MF_00158"/>
    </source>
</evidence>
<dbReference type="Pfam" id="PF02569">
    <property type="entry name" value="Pantoate_ligase"/>
    <property type="match status" value="1"/>
</dbReference>
<comment type="miscellaneous">
    <text evidence="8">The reaction proceeds by a bi uni uni bi ping pong mechanism.</text>
</comment>
<keyword evidence="6 8" id="KW-0067">ATP-binding</keyword>
<accession>A0A2M9D5J4</accession>
<feature type="binding site" evidence="8">
    <location>
        <position position="61"/>
    </location>
    <ligand>
        <name>beta-alanine</name>
        <dbReference type="ChEBI" id="CHEBI:57966"/>
    </ligand>
</feature>